<organism evidence="4 5">
    <name type="scientific">Algimonas porphyrae</name>
    <dbReference type="NCBI Taxonomy" id="1128113"/>
    <lineage>
        <taxon>Bacteria</taxon>
        <taxon>Pseudomonadati</taxon>
        <taxon>Pseudomonadota</taxon>
        <taxon>Alphaproteobacteria</taxon>
        <taxon>Maricaulales</taxon>
        <taxon>Robiginitomaculaceae</taxon>
        <taxon>Algimonas</taxon>
    </lineage>
</organism>
<keyword evidence="2 3" id="KW-0732">Signal</keyword>
<dbReference type="SUPFAM" id="SSF111384">
    <property type="entry name" value="OmpH-like"/>
    <property type="match status" value="1"/>
</dbReference>
<evidence type="ECO:0000256" key="2">
    <source>
        <dbReference type="ARBA" id="ARBA00022729"/>
    </source>
</evidence>
<evidence type="ECO:0000256" key="1">
    <source>
        <dbReference type="ARBA" id="ARBA00009091"/>
    </source>
</evidence>
<dbReference type="EMBL" id="BSNJ01000002">
    <property type="protein sequence ID" value="GLQ20294.1"/>
    <property type="molecule type" value="Genomic_DNA"/>
</dbReference>
<gene>
    <name evidence="4" type="ORF">GCM10007854_12490</name>
</gene>
<evidence type="ECO:0000256" key="3">
    <source>
        <dbReference type="SAM" id="SignalP"/>
    </source>
</evidence>
<sequence>MLTLTTLRRVAIGGAIAMVTSAAAFAQSTILVVDTTKAYNDSAVGQHIARQVETMAKSTGAQLSAQATPLESQKKNLELQTDGKSEAQIRQDAALVSQLQTFQKSALKLRQDTAVAQRELQMTEAKARQLVSAKMKTIIDQIARERNADVVLEKQLVIYGEPADITATVLSRLNAEMTTVPVVRERIPVDRTGS</sequence>
<comment type="caution">
    <text evidence="4">The sequence shown here is derived from an EMBL/GenBank/DDBJ whole genome shotgun (WGS) entry which is preliminary data.</text>
</comment>
<name>A0ABQ5V0U7_9PROT</name>
<feature type="signal peptide" evidence="3">
    <location>
        <begin position="1"/>
        <end position="26"/>
    </location>
</feature>
<dbReference type="Proteomes" id="UP001161390">
    <property type="component" value="Unassembled WGS sequence"/>
</dbReference>
<reference evidence="4" key="2">
    <citation type="submission" date="2023-01" db="EMBL/GenBank/DDBJ databases">
        <title>Draft genome sequence of Algimonas porphyrae strain NBRC 108216.</title>
        <authorList>
            <person name="Sun Q."/>
            <person name="Mori K."/>
        </authorList>
    </citation>
    <scope>NUCLEOTIDE SEQUENCE</scope>
    <source>
        <strain evidence="4">NBRC 108216</strain>
    </source>
</reference>
<accession>A0ABQ5V0U7</accession>
<reference evidence="4" key="1">
    <citation type="journal article" date="2014" name="Int. J. Syst. Evol. Microbiol.">
        <title>Complete genome of a new Firmicutes species belonging to the dominant human colonic microbiota ('Ruminococcus bicirculans') reveals two chromosomes and a selective capacity to utilize plant glucans.</title>
        <authorList>
            <consortium name="NISC Comparative Sequencing Program"/>
            <person name="Wegmann U."/>
            <person name="Louis P."/>
            <person name="Goesmann A."/>
            <person name="Henrissat B."/>
            <person name="Duncan S.H."/>
            <person name="Flint H.J."/>
        </authorList>
    </citation>
    <scope>NUCLEOTIDE SEQUENCE</scope>
    <source>
        <strain evidence="4">NBRC 108216</strain>
    </source>
</reference>
<dbReference type="PANTHER" id="PTHR35089:SF1">
    <property type="entry name" value="CHAPERONE PROTEIN SKP"/>
    <property type="match status" value="1"/>
</dbReference>
<dbReference type="Gene3D" id="3.30.910.20">
    <property type="entry name" value="Skp domain"/>
    <property type="match status" value="1"/>
</dbReference>
<evidence type="ECO:0008006" key="6">
    <source>
        <dbReference type="Google" id="ProtNLM"/>
    </source>
</evidence>
<keyword evidence="5" id="KW-1185">Reference proteome</keyword>
<feature type="chain" id="PRO_5046614135" description="OmpH family outer membrane protein" evidence="3">
    <location>
        <begin position="27"/>
        <end position="194"/>
    </location>
</feature>
<dbReference type="PANTHER" id="PTHR35089">
    <property type="entry name" value="CHAPERONE PROTEIN SKP"/>
    <property type="match status" value="1"/>
</dbReference>
<dbReference type="Pfam" id="PF03938">
    <property type="entry name" value="OmpH"/>
    <property type="match status" value="1"/>
</dbReference>
<comment type="similarity">
    <text evidence="1">Belongs to the Skp family.</text>
</comment>
<evidence type="ECO:0000313" key="5">
    <source>
        <dbReference type="Proteomes" id="UP001161390"/>
    </source>
</evidence>
<dbReference type="InterPro" id="IPR024930">
    <property type="entry name" value="Skp_dom_sf"/>
</dbReference>
<proteinExistence type="inferred from homology"/>
<protein>
    <recommendedName>
        <fullName evidence="6">OmpH family outer membrane protein</fullName>
    </recommendedName>
</protein>
<dbReference type="InterPro" id="IPR005632">
    <property type="entry name" value="Chaperone_Skp"/>
</dbReference>
<dbReference type="SMART" id="SM00935">
    <property type="entry name" value="OmpH"/>
    <property type="match status" value="1"/>
</dbReference>
<evidence type="ECO:0000313" key="4">
    <source>
        <dbReference type="EMBL" id="GLQ20294.1"/>
    </source>
</evidence>
<dbReference type="RefSeq" id="WP_284370731.1">
    <property type="nucleotide sequence ID" value="NZ_BSNJ01000002.1"/>
</dbReference>